<dbReference type="PRINTS" id="PR00837">
    <property type="entry name" value="V5TPXLIKE"/>
</dbReference>
<sequence length="153" mass="16181">MKLFFLTVAALLVFVSHAQTTQQEYLNVHNTARGLVGVANITWSTTAAAFAQTLATQRAPTCSAAPMNGVNIMSGGPSLTGSLAVTAWAVTEQPYYIYATNTCVTGTKCEHYTQVVWSASTGLGCYRVTCTNGNVLVVCSYSPAGNIAGQRPY</sequence>
<accession>A0AA41VEL8</accession>
<dbReference type="PROSITE" id="PS01010">
    <property type="entry name" value="CRISP_2"/>
    <property type="match status" value="1"/>
</dbReference>
<gene>
    <name evidence="3" type="ORF">MKW94_027094</name>
</gene>
<reference evidence="3" key="1">
    <citation type="submission" date="2022-03" db="EMBL/GenBank/DDBJ databases">
        <title>A functionally conserved STORR gene fusion in Papaver species that diverged 16.8 million years ago.</title>
        <authorList>
            <person name="Catania T."/>
        </authorList>
    </citation>
    <scope>NUCLEOTIDE SEQUENCE</scope>
    <source>
        <strain evidence="3">S-191538</strain>
    </source>
</reference>
<dbReference type="PANTHER" id="PTHR10334">
    <property type="entry name" value="CYSTEINE-RICH SECRETORY PROTEIN-RELATED"/>
    <property type="match status" value="1"/>
</dbReference>
<evidence type="ECO:0000313" key="3">
    <source>
        <dbReference type="EMBL" id="MCL7039876.1"/>
    </source>
</evidence>
<feature type="chain" id="PRO_5041351104" description="SCP domain-containing protein" evidence="1">
    <location>
        <begin position="19"/>
        <end position="153"/>
    </location>
</feature>
<dbReference type="SUPFAM" id="SSF55797">
    <property type="entry name" value="PR-1-like"/>
    <property type="match status" value="1"/>
</dbReference>
<dbReference type="InterPro" id="IPR018244">
    <property type="entry name" value="Allrgn_V5/Tpx1_CS"/>
</dbReference>
<keyword evidence="4" id="KW-1185">Reference proteome</keyword>
<dbReference type="Proteomes" id="UP001177140">
    <property type="component" value="Unassembled WGS sequence"/>
</dbReference>
<name>A0AA41VEL8_PAPNU</name>
<dbReference type="InterPro" id="IPR001283">
    <property type="entry name" value="CRISP-related"/>
</dbReference>
<proteinExistence type="predicted"/>
<dbReference type="SMART" id="SM00198">
    <property type="entry name" value="SCP"/>
    <property type="match status" value="1"/>
</dbReference>
<evidence type="ECO:0000313" key="4">
    <source>
        <dbReference type="Proteomes" id="UP001177140"/>
    </source>
</evidence>
<dbReference type="Gene3D" id="3.40.33.10">
    <property type="entry name" value="CAP"/>
    <property type="match status" value="1"/>
</dbReference>
<dbReference type="InterPro" id="IPR035940">
    <property type="entry name" value="CAP_sf"/>
</dbReference>
<dbReference type="GO" id="GO:0005576">
    <property type="term" value="C:extracellular region"/>
    <property type="evidence" value="ECO:0007669"/>
    <property type="project" value="InterPro"/>
</dbReference>
<comment type="caution">
    <text evidence="3">The sequence shown here is derived from an EMBL/GenBank/DDBJ whole genome shotgun (WGS) entry which is preliminary data.</text>
</comment>
<organism evidence="3 4">
    <name type="scientific">Papaver nudicaule</name>
    <name type="common">Iceland poppy</name>
    <dbReference type="NCBI Taxonomy" id="74823"/>
    <lineage>
        <taxon>Eukaryota</taxon>
        <taxon>Viridiplantae</taxon>
        <taxon>Streptophyta</taxon>
        <taxon>Embryophyta</taxon>
        <taxon>Tracheophyta</taxon>
        <taxon>Spermatophyta</taxon>
        <taxon>Magnoliopsida</taxon>
        <taxon>Ranunculales</taxon>
        <taxon>Papaveraceae</taxon>
        <taxon>Papaveroideae</taxon>
        <taxon>Papaver</taxon>
    </lineage>
</organism>
<evidence type="ECO:0000256" key="1">
    <source>
        <dbReference type="SAM" id="SignalP"/>
    </source>
</evidence>
<dbReference type="PROSITE" id="PS01009">
    <property type="entry name" value="CRISP_1"/>
    <property type="match status" value="1"/>
</dbReference>
<feature type="domain" description="SCP" evidence="2">
    <location>
        <begin position="20"/>
        <end position="149"/>
    </location>
</feature>
<protein>
    <recommendedName>
        <fullName evidence="2">SCP domain-containing protein</fullName>
    </recommendedName>
</protein>
<dbReference type="Pfam" id="PF00188">
    <property type="entry name" value="CAP"/>
    <property type="match status" value="1"/>
</dbReference>
<dbReference type="AlphaFoldDB" id="A0AA41VEL8"/>
<keyword evidence="1" id="KW-0732">Signal</keyword>
<feature type="signal peptide" evidence="1">
    <location>
        <begin position="1"/>
        <end position="18"/>
    </location>
</feature>
<dbReference type="EMBL" id="JAJJMA010205871">
    <property type="protein sequence ID" value="MCL7039876.1"/>
    <property type="molecule type" value="Genomic_DNA"/>
</dbReference>
<dbReference type="FunFam" id="3.40.33.10:FF:000004">
    <property type="entry name" value="CAP, cysteine-rich secretory protein, antigen 5"/>
    <property type="match status" value="1"/>
</dbReference>
<evidence type="ECO:0000259" key="2">
    <source>
        <dbReference type="SMART" id="SM00198"/>
    </source>
</evidence>
<dbReference type="InterPro" id="IPR014044">
    <property type="entry name" value="CAP_dom"/>
</dbReference>